<evidence type="ECO:0000313" key="4">
    <source>
        <dbReference type="Proteomes" id="UP000053244"/>
    </source>
</evidence>
<dbReference type="InterPro" id="IPR002372">
    <property type="entry name" value="PQQ_rpt_dom"/>
</dbReference>
<dbReference type="Gene3D" id="2.130.10.10">
    <property type="entry name" value="YVTN repeat-like/Quinoprotein amine dehydrogenase"/>
    <property type="match status" value="1"/>
</dbReference>
<dbReference type="Proteomes" id="UP000053244">
    <property type="component" value="Unassembled WGS sequence"/>
</dbReference>
<keyword evidence="1" id="KW-0472">Membrane</keyword>
<dbReference type="SUPFAM" id="SSF50998">
    <property type="entry name" value="Quinoprotein alcohol dehydrogenase-like"/>
    <property type="match status" value="1"/>
</dbReference>
<dbReference type="AlphaFoldDB" id="A0A101JKP1"/>
<feature type="transmembrane region" description="Helical" evidence="1">
    <location>
        <begin position="40"/>
        <end position="60"/>
    </location>
</feature>
<dbReference type="OrthoDB" id="3290771at2"/>
<protein>
    <recommendedName>
        <fullName evidence="2">Pyrrolo-quinoline quinone repeat domain-containing protein</fullName>
    </recommendedName>
</protein>
<evidence type="ECO:0000256" key="1">
    <source>
        <dbReference type="SAM" id="Phobius"/>
    </source>
</evidence>
<sequence length="482" mass="50750">MSIDLDELFTELGRQADALSLPEVSVARRLGERRRRRNRAVVAVAAATLLVVAGLGAATLRRDRAPEPILPVSTSVRGLAPIGTPLTVFGSTGDGIFSNAVTAGDRLYFGSGNVGNSTEVIAVDGTTGAKLWSAGKIKGAETNGPIAVGDTLLIADGATLSVRDPATGAERWTVPDAPNGDVVIGAGMLVRVNEAGLSEGYDAVTGRKVWSVPPASPADRPRHSVGMLTGPDPMEDYGRRIHASDGQLAQITLGGAVLLRDMRTGKVVTSVATPVRPKVITDFVAYQGTVVIGDKTDRSSEPFRVLAVDAAGGPARTLYAAASGTLRTVFACGTGRLCVDAEEGALPPGKNESIKAINMADGRILWSVRPTRFSFPLGSRRGRILLGGTNGTTLLDADGRTLYDHRSEYSGSGAEWIDDDNLLWVLKDPVKNVYQLLVIAAADGRQTVLGELPDKDFGGCTWTSEFLACRSGTQLTVSRFVR</sequence>
<proteinExistence type="predicted"/>
<comment type="caution">
    <text evidence="3">The sequence shown here is derived from an EMBL/GenBank/DDBJ whole genome shotgun (WGS) entry which is preliminary data.</text>
</comment>
<keyword evidence="4" id="KW-1185">Reference proteome</keyword>
<reference evidence="3 4" key="1">
    <citation type="submission" date="2015-10" db="EMBL/GenBank/DDBJ databases">
        <authorList>
            <person name="Gilbert D.G."/>
        </authorList>
    </citation>
    <scope>NUCLEOTIDE SEQUENCE [LARGE SCALE GENOMIC DNA]</scope>
    <source>
        <strain evidence="3 4">NRRL B-16712</strain>
    </source>
</reference>
<dbReference type="SMART" id="SM00564">
    <property type="entry name" value="PQQ"/>
    <property type="match status" value="3"/>
</dbReference>
<dbReference type="RefSeq" id="WP_067698697.1">
    <property type="nucleotide sequence ID" value="NZ_LLZH01000286.1"/>
</dbReference>
<organism evidence="3 4">
    <name type="scientific">Actinoplanes awajinensis subsp. mycoplanecinus</name>
    <dbReference type="NCBI Taxonomy" id="135947"/>
    <lineage>
        <taxon>Bacteria</taxon>
        <taxon>Bacillati</taxon>
        <taxon>Actinomycetota</taxon>
        <taxon>Actinomycetes</taxon>
        <taxon>Micromonosporales</taxon>
        <taxon>Micromonosporaceae</taxon>
        <taxon>Actinoplanes</taxon>
    </lineage>
</organism>
<dbReference type="InterPro" id="IPR011047">
    <property type="entry name" value="Quinoprotein_ADH-like_sf"/>
</dbReference>
<keyword evidence="1" id="KW-0812">Transmembrane</keyword>
<name>A0A101JKP1_9ACTN</name>
<evidence type="ECO:0000259" key="2">
    <source>
        <dbReference type="Pfam" id="PF13360"/>
    </source>
</evidence>
<dbReference type="Gene3D" id="2.40.128.630">
    <property type="match status" value="1"/>
</dbReference>
<dbReference type="Pfam" id="PF13360">
    <property type="entry name" value="PQQ_2"/>
    <property type="match status" value="1"/>
</dbReference>
<gene>
    <name evidence="3" type="ORF">ADL15_31325</name>
</gene>
<accession>A0A101JKP1</accession>
<dbReference type="InterPro" id="IPR018391">
    <property type="entry name" value="PQQ_b-propeller_rpt"/>
</dbReference>
<keyword evidence="1" id="KW-1133">Transmembrane helix</keyword>
<evidence type="ECO:0000313" key="3">
    <source>
        <dbReference type="EMBL" id="KUL28665.1"/>
    </source>
</evidence>
<feature type="domain" description="Pyrrolo-quinoline quinone repeat" evidence="2">
    <location>
        <begin position="118"/>
        <end position="316"/>
    </location>
</feature>
<dbReference type="EMBL" id="LLZH01000286">
    <property type="protein sequence ID" value="KUL28665.1"/>
    <property type="molecule type" value="Genomic_DNA"/>
</dbReference>
<dbReference type="InterPro" id="IPR015943">
    <property type="entry name" value="WD40/YVTN_repeat-like_dom_sf"/>
</dbReference>